<evidence type="ECO:0000256" key="2">
    <source>
        <dbReference type="ARBA" id="ARBA00023015"/>
    </source>
</evidence>
<dbReference type="EMBL" id="VOHM01000028">
    <property type="protein sequence ID" value="TWT22769.1"/>
    <property type="molecule type" value="Genomic_DNA"/>
</dbReference>
<dbReference type="PROSITE" id="PS50937">
    <property type="entry name" value="HTH_MERR_2"/>
    <property type="match status" value="1"/>
</dbReference>
<protein>
    <submittedName>
        <fullName evidence="6">MerR family transcriptional regulator</fullName>
    </submittedName>
</protein>
<keyword evidence="7" id="KW-1185">Reference proteome</keyword>
<dbReference type="CDD" id="cd00592">
    <property type="entry name" value="HTH_MerR-like"/>
    <property type="match status" value="1"/>
</dbReference>
<evidence type="ECO:0000259" key="5">
    <source>
        <dbReference type="PROSITE" id="PS50937"/>
    </source>
</evidence>
<reference evidence="6 7" key="1">
    <citation type="submission" date="2019-08" db="EMBL/GenBank/DDBJ databases">
        <authorList>
            <person name="Lei W."/>
        </authorList>
    </citation>
    <scope>NUCLEOTIDE SEQUENCE [LARGE SCALE GENOMIC DNA]</scope>
    <source>
        <strain evidence="6 7">CCUG 58627</strain>
    </source>
</reference>
<dbReference type="Pfam" id="PF13411">
    <property type="entry name" value="MerR_1"/>
    <property type="match status" value="1"/>
</dbReference>
<evidence type="ECO:0000313" key="6">
    <source>
        <dbReference type="EMBL" id="TWT22769.1"/>
    </source>
</evidence>
<sequence length="258" mass="28829">MRVSTVAEIAGVSVRTIRHYHQIGLLPIPPQRGAWRSYSFEDVALLVRIRTLTTAGIPLAQVPRHLQEAPREIPADDVGALDDAIDSLNSHISSLEAQRQRLLALREQVAAGKQSFLPDPLAASYDEIVARIRASGSTKALQLFNRERMLVELAAQRGFIDDDFSYYISRVDHQEIADFYVEFADPTGGILTEQVCEKLVDRLFAILESYGDPPQSTLENARRLANNRAVRLLCLSAAPSAGHRRFINMAFDRLQTHL</sequence>
<organism evidence="6 7">
    <name type="scientific">Corynebacterium canis</name>
    <dbReference type="NCBI Taxonomy" id="679663"/>
    <lineage>
        <taxon>Bacteria</taxon>
        <taxon>Bacillati</taxon>
        <taxon>Actinomycetota</taxon>
        <taxon>Actinomycetes</taxon>
        <taxon>Mycobacteriales</taxon>
        <taxon>Corynebacteriaceae</taxon>
        <taxon>Corynebacterium</taxon>
    </lineage>
</organism>
<dbReference type="SMART" id="SM00422">
    <property type="entry name" value="HTH_MERR"/>
    <property type="match status" value="1"/>
</dbReference>
<proteinExistence type="predicted"/>
<keyword evidence="2" id="KW-0805">Transcription regulation</keyword>
<name>A0A5C5UA26_9CORY</name>
<dbReference type="GO" id="GO:0003700">
    <property type="term" value="F:DNA-binding transcription factor activity"/>
    <property type="evidence" value="ECO:0007669"/>
    <property type="project" value="InterPro"/>
</dbReference>
<dbReference type="OrthoDB" id="4569196at2"/>
<dbReference type="GO" id="GO:0003677">
    <property type="term" value="F:DNA binding"/>
    <property type="evidence" value="ECO:0007669"/>
    <property type="project" value="UniProtKB-KW"/>
</dbReference>
<evidence type="ECO:0000256" key="4">
    <source>
        <dbReference type="ARBA" id="ARBA00023163"/>
    </source>
</evidence>
<feature type="domain" description="HTH merR-type" evidence="5">
    <location>
        <begin position="1"/>
        <end position="68"/>
    </location>
</feature>
<dbReference type="InterPro" id="IPR009061">
    <property type="entry name" value="DNA-bd_dom_put_sf"/>
</dbReference>
<keyword evidence="1" id="KW-0678">Repressor</keyword>
<dbReference type="PANTHER" id="PTHR30204">
    <property type="entry name" value="REDOX-CYCLING DRUG-SENSING TRANSCRIPTIONAL ACTIVATOR SOXR"/>
    <property type="match status" value="1"/>
</dbReference>
<evidence type="ECO:0000256" key="3">
    <source>
        <dbReference type="ARBA" id="ARBA00023125"/>
    </source>
</evidence>
<keyword evidence="3" id="KW-0238">DNA-binding</keyword>
<comment type="caution">
    <text evidence="6">The sequence shown here is derived from an EMBL/GenBank/DDBJ whole genome shotgun (WGS) entry which is preliminary data.</text>
</comment>
<gene>
    <name evidence="6" type="ORF">FRX94_10875</name>
</gene>
<evidence type="ECO:0000256" key="1">
    <source>
        <dbReference type="ARBA" id="ARBA00022491"/>
    </source>
</evidence>
<dbReference type="InterPro" id="IPR047057">
    <property type="entry name" value="MerR_fam"/>
</dbReference>
<dbReference type="AlphaFoldDB" id="A0A5C5UA26"/>
<accession>A0A5C5UA26</accession>
<evidence type="ECO:0000313" key="7">
    <source>
        <dbReference type="Proteomes" id="UP000320791"/>
    </source>
</evidence>
<dbReference type="PANTHER" id="PTHR30204:SF69">
    <property type="entry name" value="MERR-FAMILY TRANSCRIPTIONAL REGULATOR"/>
    <property type="match status" value="1"/>
</dbReference>
<dbReference type="RefSeq" id="WP_146325369.1">
    <property type="nucleotide sequence ID" value="NZ_BAABLR010000065.1"/>
</dbReference>
<dbReference type="InterPro" id="IPR000551">
    <property type="entry name" value="MerR-type_HTH_dom"/>
</dbReference>
<keyword evidence="4" id="KW-0804">Transcription</keyword>
<dbReference type="PRINTS" id="PR00040">
    <property type="entry name" value="HTHMERR"/>
</dbReference>
<dbReference type="SUPFAM" id="SSF46955">
    <property type="entry name" value="Putative DNA-binding domain"/>
    <property type="match status" value="1"/>
</dbReference>
<dbReference type="Proteomes" id="UP000320791">
    <property type="component" value="Unassembled WGS sequence"/>
</dbReference>
<dbReference type="Gene3D" id="1.10.1660.10">
    <property type="match status" value="1"/>
</dbReference>